<dbReference type="PANTHER" id="PTHR11439:SF511">
    <property type="match status" value="1"/>
</dbReference>
<dbReference type="CDD" id="cd09272">
    <property type="entry name" value="RNase_HI_RT_Ty1"/>
    <property type="match status" value="1"/>
</dbReference>
<dbReference type="Pfam" id="PF00665">
    <property type="entry name" value="rve"/>
    <property type="match status" value="1"/>
</dbReference>
<keyword evidence="1" id="KW-0645">Protease</keyword>
<dbReference type="InterPro" id="IPR036397">
    <property type="entry name" value="RNaseH_sf"/>
</dbReference>
<dbReference type="PROSITE" id="PS50994">
    <property type="entry name" value="INTEGRASE"/>
    <property type="match status" value="1"/>
</dbReference>
<dbReference type="InterPro" id="IPR012337">
    <property type="entry name" value="RNaseH-like_sf"/>
</dbReference>
<comment type="caution">
    <text evidence="5">The sequence shown here is derived from an EMBL/GenBank/DDBJ whole genome shotgun (WGS) entry which is preliminary data.</text>
</comment>
<dbReference type="GO" id="GO:0015074">
    <property type="term" value="P:DNA integration"/>
    <property type="evidence" value="ECO:0007669"/>
    <property type="project" value="InterPro"/>
</dbReference>
<dbReference type="Pfam" id="PF13976">
    <property type="entry name" value="gag_pre-integrs"/>
    <property type="match status" value="1"/>
</dbReference>
<dbReference type="SUPFAM" id="SSF53098">
    <property type="entry name" value="Ribonuclease H-like"/>
    <property type="match status" value="1"/>
</dbReference>
<dbReference type="Pfam" id="PF07727">
    <property type="entry name" value="RVT_2"/>
    <property type="match status" value="1"/>
</dbReference>
<reference evidence="5 6" key="2">
    <citation type="journal article" date="2017" name="Front. Plant Sci.">
        <title>Gene Classification and Mining of Molecular Markers Useful in Red Clover (Trifolium pratense) Breeding.</title>
        <authorList>
            <person name="Istvanek J."/>
            <person name="Dluhosova J."/>
            <person name="Dluhos P."/>
            <person name="Patkova L."/>
            <person name="Nedelnik J."/>
            <person name="Repkova J."/>
        </authorList>
    </citation>
    <scope>NUCLEOTIDE SEQUENCE [LARGE SCALE GENOMIC DNA]</scope>
    <source>
        <strain evidence="6">cv. Tatra</strain>
        <tissue evidence="5">Young leaves</tissue>
    </source>
</reference>
<dbReference type="Pfam" id="PF14223">
    <property type="entry name" value="Retrotran_gag_2"/>
    <property type="match status" value="1"/>
</dbReference>
<organism evidence="5 6">
    <name type="scientific">Trifolium pratense</name>
    <name type="common">Red clover</name>
    <dbReference type="NCBI Taxonomy" id="57577"/>
    <lineage>
        <taxon>Eukaryota</taxon>
        <taxon>Viridiplantae</taxon>
        <taxon>Streptophyta</taxon>
        <taxon>Embryophyta</taxon>
        <taxon>Tracheophyta</taxon>
        <taxon>Spermatophyta</taxon>
        <taxon>Magnoliopsida</taxon>
        <taxon>eudicotyledons</taxon>
        <taxon>Gunneridae</taxon>
        <taxon>Pentapetalae</taxon>
        <taxon>rosids</taxon>
        <taxon>fabids</taxon>
        <taxon>Fabales</taxon>
        <taxon>Fabaceae</taxon>
        <taxon>Papilionoideae</taxon>
        <taxon>50 kb inversion clade</taxon>
        <taxon>NPAAA clade</taxon>
        <taxon>Hologalegina</taxon>
        <taxon>IRL clade</taxon>
        <taxon>Trifolieae</taxon>
        <taxon>Trifolium</taxon>
    </lineage>
</organism>
<evidence type="ECO:0000259" key="3">
    <source>
        <dbReference type="PROSITE" id="PS50158"/>
    </source>
</evidence>
<keyword evidence="1" id="KW-0064">Aspartyl protease</keyword>
<sequence length="1369" mass="156133">MRTALRAKVKLGFIDGTIKKPGAQSADYFNWERADSMVTAWIINSTDPALHGSISHGSTARDVWLDLEERFAQTNQPRIHQLWRMLCLMQKEDDLSVTEFYTKFKGIYDELNELQPLPECSCGASKELMKREEDQKVHLFLGSLDNQQFAHVKATILNTEPLPSLRKTFNTVLREEARYTAERERISNKPDAGAAFYSSASRQKWRDRSKEKCDHCGKTGHLKSGCFEIIGYPPNWDMRRMQRDKGRQAGHGTARSAAAGNQKMEFVEAGHALHGMRIRNDAVTSEGMTGNDEKTQWVLDSGASHHMTPLYSLLKEVQKIDKPFYITVPTGNAVLVENKGRLIFDNDIKLDNVLFIPEFSCNLISVHKLTHDLDCTVTYHSDFCVIQDRTTRKTIGSGDLLNGVYVLKEKMQGTSLAANQRDMTTLWHSRLGHPSSQALQHLSHLLRCNFNFNKIIGCDICHKSKQCRLPFPQSINKAEEPFSLIHSDLWGRYHTAAHDGSHYFLTIVDDYSRGTWVYLLKDKTQATGILMNFCKMVKTQFNRDVKTFRSDNGTEFTNSVFKAFLREKGIMHETSCVSTPQQNGRVERKHRHILNVARALRFHANLPIRFWGECVLAATHIINRTPTMANKGITPYEMLFGKSPNYDHIKVFGCLCYVATTSKQRDKFGPRADRCVFLGYPQGQKGWKVYNLKTREFIVSRDVVFYENVFPFKIDEREAVTDPPRNLFHNTPPRIENEISSEGEMAEENDSAAQVNIMEESCEVHVPQTEDNEEILNEKNHHQQTEAMIIMPPRDRKPPAYLQDFHCYAAGEVPPSKSLIFSPSSGKVHSITNFMRNDCFSQRHQAFLAEISKHEEPTTYSQAVKHVEWRNAMNQELKALEENETWELDFPPKGKKVVGCKWVYKIKYKATGEIEKYKARLVAKGYTQVEGEDFNETFAPVAKMTTVRCMLSVAVAKDWELHQMDVSNAFLHGELDEEVYMKAPEGYALPKIGMVCRLKKSLYGLRQASRNWYSKLSNALLEYGFIESHADHSLFTYSHQSTFLAVLIYVDDLVIAGNNTAACTKFKKYLSGCFHMKDLGPLKYFLGLELARGKSGLFICQRKYTLDILNECGMLGCKPSSFPMEQNHRLALASGEPYAEPSRYRRLVGRLIYLTITRPEITYAVHTLSQFMQCPQQAHWDAAMHVLRYLKSSPGQGIVLPRENELKLVAYSDSDWASCPLTRRSISGYLLKLGAAPISWKTKKQSTVSRSSSEAEYRAMAHATSEILWLRRLLTCLQVDCNSPTTLYCDNQAAMHLAANPVYHERTKHIEVDCHFIREHIQEGTIVTDYVPTKQQQADIFTKSLGSTQFQSLSVKLGVHNPHTKLEGE</sequence>
<keyword evidence="2" id="KW-0862">Zinc</keyword>
<dbReference type="InterPro" id="IPR001584">
    <property type="entry name" value="Integrase_cat-core"/>
</dbReference>
<dbReference type="InterPro" id="IPR013103">
    <property type="entry name" value="RVT_2"/>
</dbReference>
<dbReference type="InterPro" id="IPR054722">
    <property type="entry name" value="PolX-like_BBD"/>
</dbReference>
<dbReference type="Pfam" id="PF25597">
    <property type="entry name" value="SH3_retrovirus"/>
    <property type="match status" value="1"/>
</dbReference>
<dbReference type="InterPro" id="IPR057670">
    <property type="entry name" value="SH3_retrovirus"/>
</dbReference>
<feature type="domain" description="Integrase catalytic" evidence="4">
    <location>
        <begin position="477"/>
        <end position="643"/>
    </location>
</feature>
<dbReference type="GO" id="GO:0008270">
    <property type="term" value="F:zinc ion binding"/>
    <property type="evidence" value="ECO:0007669"/>
    <property type="project" value="UniProtKB-KW"/>
</dbReference>
<evidence type="ECO:0000256" key="2">
    <source>
        <dbReference type="PROSITE-ProRule" id="PRU00047"/>
    </source>
</evidence>
<accession>A0A2K3MZL8</accession>
<dbReference type="InterPro" id="IPR001878">
    <property type="entry name" value="Znf_CCHC"/>
</dbReference>
<dbReference type="EMBL" id="ASHM01014281">
    <property type="protein sequence ID" value="PNX96222.1"/>
    <property type="molecule type" value="Genomic_DNA"/>
</dbReference>
<proteinExistence type="predicted"/>
<name>A0A2K3MZL8_TRIPR</name>
<gene>
    <name evidence="5" type="ORF">L195_g019424</name>
</gene>
<dbReference type="Gene3D" id="3.30.420.10">
    <property type="entry name" value="Ribonuclease H-like superfamily/Ribonuclease H"/>
    <property type="match status" value="1"/>
</dbReference>
<evidence type="ECO:0000313" key="6">
    <source>
        <dbReference type="Proteomes" id="UP000236291"/>
    </source>
</evidence>
<dbReference type="InterPro" id="IPR043502">
    <property type="entry name" value="DNA/RNA_pol_sf"/>
</dbReference>
<evidence type="ECO:0000256" key="1">
    <source>
        <dbReference type="ARBA" id="ARBA00022750"/>
    </source>
</evidence>
<protein>
    <submittedName>
        <fullName evidence="5">Retrovirus-related Pol polyprotein from transposon TNT 1-94</fullName>
    </submittedName>
</protein>
<reference evidence="5 6" key="1">
    <citation type="journal article" date="2014" name="Am. J. Bot.">
        <title>Genome assembly and annotation for red clover (Trifolium pratense; Fabaceae).</title>
        <authorList>
            <person name="Istvanek J."/>
            <person name="Jaros M."/>
            <person name="Krenek A."/>
            <person name="Repkova J."/>
        </authorList>
    </citation>
    <scope>NUCLEOTIDE SEQUENCE [LARGE SCALE GENOMIC DNA]</scope>
    <source>
        <strain evidence="6">cv. Tatra</strain>
        <tissue evidence="5">Young leaves</tissue>
    </source>
</reference>
<dbReference type="InterPro" id="IPR025724">
    <property type="entry name" value="GAG-pre-integrase_dom"/>
</dbReference>
<dbReference type="PANTHER" id="PTHR11439">
    <property type="entry name" value="GAG-POL-RELATED RETROTRANSPOSON"/>
    <property type="match status" value="1"/>
</dbReference>
<dbReference type="Proteomes" id="UP000236291">
    <property type="component" value="Unassembled WGS sequence"/>
</dbReference>
<dbReference type="Pfam" id="PF22936">
    <property type="entry name" value="Pol_BBD"/>
    <property type="match status" value="1"/>
</dbReference>
<dbReference type="ExpressionAtlas" id="A0A2K3MZL8">
    <property type="expression patterns" value="baseline"/>
</dbReference>
<keyword evidence="2" id="KW-0479">Metal-binding</keyword>
<evidence type="ECO:0000259" key="4">
    <source>
        <dbReference type="PROSITE" id="PS50994"/>
    </source>
</evidence>
<dbReference type="GO" id="GO:0003676">
    <property type="term" value="F:nucleic acid binding"/>
    <property type="evidence" value="ECO:0007669"/>
    <property type="project" value="InterPro"/>
</dbReference>
<dbReference type="GO" id="GO:0004190">
    <property type="term" value="F:aspartic-type endopeptidase activity"/>
    <property type="evidence" value="ECO:0007669"/>
    <property type="project" value="UniProtKB-KW"/>
</dbReference>
<keyword evidence="2" id="KW-0863">Zinc-finger</keyword>
<feature type="domain" description="CCHC-type" evidence="3">
    <location>
        <begin position="212"/>
        <end position="226"/>
    </location>
</feature>
<dbReference type="PROSITE" id="PS50158">
    <property type="entry name" value="ZF_CCHC"/>
    <property type="match status" value="1"/>
</dbReference>
<dbReference type="SUPFAM" id="SSF56672">
    <property type="entry name" value="DNA/RNA polymerases"/>
    <property type="match status" value="1"/>
</dbReference>
<keyword evidence="1" id="KW-0378">Hydrolase</keyword>
<evidence type="ECO:0000313" key="5">
    <source>
        <dbReference type="EMBL" id="PNX96222.1"/>
    </source>
</evidence>